<reference evidence="2 3" key="1">
    <citation type="submission" date="2018-03" db="EMBL/GenBank/DDBJ databases">
        <title>Genomic Encyclopedia of Archaeal and Bacterial Type Strains, Phase II (KMG-II): from individual species to whole genera.</title>
        <authorList>
            <person name="Goeker M."/>
        </authorList>
    </citation>
    <scope>NUCLEOTIDE SEQUENCE [LARGE SCALE GENOMIC DNA]</scope>
    <source>
        <strain evidence="2 3">DSM 18107</strain>
    </source>
</reference>
<gene>
    <name evidence="2" type="ORF">CLV42_111135</name>
</gene>
<evidence type="ECO:0000313" key="2">
    <source>
        <dbReference type="EMBL" id="PSL26423.1"/>
    </source>
</evidence>
<keyword evidence="3" id="KW-1185">Reference proteome</keyword>
<comment type="caution">
    <text evidence="2">The sequence shown here is derived from an EMBL/GenBank/DDBJ whole genome shotgun (WGS) entry which is preliminary data.</text>
</comment>
<keyword evidence="1" id="KW-0732">Signal</keyword>
<feature type="chain" id="PRO_5015123137" evidence="1">
    <location>
        <begin position="22"/>
        <end position="567"/>
    </location>
</feature>
<organism evidence="2 3">
    <name type="scientific">Chitinophaga ginsengisoli</name>
    <dbReference type="NCBI Taxonomy" id="363837"/>
    <lineage>
        <taxon>Bacteria</taxon>
        <taxon>Pseudomonadati</taxon>
        <taxon>Bacteroidota</taxon>
        <taxon>Chitinophagia</taxon>
        <taxon>Chitinophagales</taxon>
        <taxon>Chitinophagaceae</taxon>
        <taxon>Chitinophaga</taxon>
    </lineage>
</organism>
<dbReference type="OrthoDB" id="610057at2"/>
<dbReference type="RefSeq" id="WP_106604383.1">
    <property type="nucleotide sequence ID" value="NZ_PYGK01000011.1"/>
</dbReference>
<feature type="signal peptide" evidence="1">
    <location>
        <begin position="1"/>
        <end position="21"/>
    </location>
</feature>
<sequence>MFKKLILTKLCCFLMLFIATAQSDAPSYTRSSGFEEPESGSSRIILMKNGNTLFFHFTPKKGIDVTVYDQKHRDKGIVNNKVDSWKQKKMRTALLKGIYEINGQAVVFIEQFIKKRPTLYRMVFDAKSGRKIKEDIVASMQRITIGRAYGMAFGGLPVPDFSVSKDPYSDYYAVGVFNTMTSDRNARLEVIHYSPEHKEINRSYFESPENKYKYLSLTDMYVNKDEFVFISSYAFNTKSSGGEDSRILIGRMQNGTKGFQYKILDYTDDYKQVETVMKYSQANKQLYMLTAIGAESVKRMPTMDKGKRSTGFVLQMNIFDPVSLELKIKYFVEHPKLTAYADEHLKTKRKYLGIIQDFKLNEDNTITYMFEEMDNYSVTNTSTSWTNGHMSTHTSTRYYTDLGAMGIVNTDQGGKELRSYAIAKDQTAEATLYMFDIYSRKMSNWNFRGRGSSYNNLSGFYSYDYMFVNDKEYVIYNDNVKNTESEKETTKDNKSMGRISLTNTVYAYFDGSKVVKSYLFGDPKNKDENRFCQLEMNTASEDGKSFATMMIERKGRDKQAYVVWVNF</sequence>
<evidence type="ECO:0000256" key="1">
    <source>
        <dbReference type="SAM" id="SignalP"/>
    </source>
</evidence>
<proteinExistence type="predicted"/>
<accession>A0A2P8FXH3</accession>
<dbReference type="Proteomes" id="UP000240978">
    <property type="component" value="Unassembled WGS sequence"/>
</dbReference>
<dbReference type="EMBL" id="PYGK01000011">
    <property type="protein sequence ID" value="PSL26423.1"/>
    <property type="molecule type" value="Genomic_DNA"/>
</dbReference>
<name>A0A2P8FXH3_9BACT</name>
<dbReference type="AlphaFoldDB" id="A0A2P8FXH3"/>
<protein>
    <submittedName>
        <fullName evidence="2">Uncharacterized protein</fullName>
    </submittedName>
</protein>
<evidence type="ECO:0000313" key="3">
    <source>
        <dbReference type="Proteomes" id="UP000240978"/>
    </source>
</evidence>